<evidence type="ECO:0000313" key="7">
    <source>
        <dbReference type="Proteomes" id="UP000239007"/>
    </source>
</evidence>
<dbReference type="InterPro" id="IPR011701">
    <property type="entry name" value="MFS"/>
</dbReference>
<evidence type="ECO:0000313" key="6">
    <source>
        <dbReference type="EMBL" id="PQJ52394.1"/>
    </source>
</evidence>
<keyword evidence="2 4" id="KW-1133">Transmembrane helix</keyword>
<dbReference type="Pfam" id="PF07690">
    <property type="entry name" value="MFS_1"/>
    <property type="match status" value="1"/>
</dbReference>
<name>A0A2S7UQX3_9GAMM</name>
<dbReference type="InterPro" id="IPR036259">
    <property type="entry name" value="MFS_trans_sf"/>
</dbReference>
<protein>
    <recommendedName>
        <fullName evidence="5">Major facilitator superfamily (MFS) profile domain-containing protein</fullName>
    </recommendedName>
</protein>
<evidence type="ECO:0000256" key="1">
    <source>
        <dbReference type="ARBA" id="ARBA00022692"/>
    </source>
</evidence>
<feature type="transmembrane region" description="Helical" evidence="4">
    <location>
        <begin position="63"/>
        <end position="80"/>
    </location>
</feature>
<feature type="domain" description="Major facilitator superfamily (MFS) profile" evidence="5">
    <location>
        <begin position="198"/>
        <end position="391"/>
    </location>
</feature>
<reference evidence="6 7" key="1">
    <citation type="submission" date="2016-12" db="EMBL/GenBank/DDBJ databases">
        <title>Diversity of luminous bacteria.</title>
        <authorList>
            <person name="Yoshizawa S."/>
            <person name="Kogure K."/>
        </authorList>
    </citation>
    <scope>NUCLEOTIDE SEQUENCE [LARGE SCALE GENOMIC DNA]</scope>
    <source>
        <strain evidence="6 7">SA4-48</strain>
    </source>
</reference>
<keyword evidence="7" id="KW-1185">Reference proteome</keyword>
<feature type="transmembrane region" description="Helical" evidence="4">
    <location>
        <begin position="156"/>
        <end position="176"/>
    </location>
</feature>
<gene>
    <name evidence="6" type="ORF">BTO11_01160</name>
</gene>
<dbReference type="AlphaFoldDB" id="A0A2S7UQX3"/>
<dbReference type="Proteomes" id="UP000239007">
    <property type="component" value="Unassembled WGS sequence"/>
</dbReference>
<evidence type="ECO:0000259" key="5">
    <source>
        <dbReference type="PROSITE" id="PS50850"/>
    </source>
</evidence>
<dbReference type="PANTHER" id="PTHR23534">
    <property type="entry name" value="MFS PERMEASE"/>
    <property type="match status" value="1"/>
</dbReference>
<feature type="transmembrane region" description="Helical" evidence="4">
    <location>
        <begin position="86"/>
        <end position="106"/>
    </location>
</feature>
<proteinExistence type="predicted"/>
<keyword evidence="1 4" id="KW-0812">Transmembrane</keyword>
<dbReference type="SUPFAM" id="SSF103473">
    <property type="entry name" value="MFS general substrate transporter"/>
    <property type="match status" value="1"/>
</dbReference>
<dbReference type="PANTHER" id="PTHR23534:SF1">
    <property type="entry name" value="MAJOR FACILITATOR SUPERFAMILY PROTEIN"/>
    <property type="match status" value="1"/>
</dbReference>
<accession>A0A2S7UQX3</accession>
<feature type="transmembrane region" description="Helical" evidence="4">
    <location>
        <begin position="265"/>
        <end position="283"/>
    </location>
</feature>
<dbReference type="Gene3D" id="1.20.1250.20">
    <property type="entry name" value="MFS general substrate transporter like domains"/>
    <property type="match status" value="1"/>
</dbReference>
<keyword evidence="3 4" id="KW-0472">Membrane</keyword>
<dbReference type="InterPro" id="IPR020846">
    <property type="entry name" value="MFS_dom"/>
</dbReference>
<dbReference type="RefSeq" id="WP_181135811.1">
    <property type="nucleotide sequence ID" value="NZ_BMYG01000005.1"/>
</dbReference>
<feature type="transmembrane region" description="Helical" evidence="4">
    <location>
        <begin position="289"/>
        <end position="308"/>
    </location>
</feature>
<feature type="transmembrane region" description="Helical" evidence="4">
    <location>
        <begin position="118"/>
        <end position="136"/>
    </location>
</feature>
<dbReference type="EMBL" id="MSCH01000003">
    <property type="protein sequence ID" value="PQJ52394.1"/>
    <property type="molecule type" value="Genomic_DNA"/>
</dbReference>
<evidence type="ECO:0000256" key="4">
    <source>
        <dbReference type="SAM" id="Phobius"/>
    </source>
</evidence>
<dbReference type="PROSITE" id="PS50850">
    <property type="entry name" value="MFS"/>
    <property type="match status" value="1"/>
</dbReference>
<evidence type="ECO:0000256" key="2">
    <source>
        <dbReference type="ARBA" id="ARBA00022989"/>
    </source>
</evidence>
<feature type="transmembrane region" description="Helical" evidence="4">
    <location>
        <begin position="353"/>
        <end position="372"/>
    </location>
</feature>
<feature type="transmembrane region" description="Helical" evidence="4">
    <location>
        <begin position="7"/>
        <end position="26"/>
    </location>
</feature>
<sequence>MLAQALIGSIGPVIVFVGGFIGLKLAPTKILATMPIALMVVGIALFMLPVIKGLSIVGRKNGFIIAIVSGSLNCLFAAYAIEVANFWLFCLSITLFGIVIAAVQQFRFAAMESVSDELASKAVSILLLAGLIAAFIGPEIAFVGKDWFATEFVGSFVGVSILLLLSIIFVWFYKPLSKTQEEVHAPKRALSEIIKQPVFLASIISATVGFTVMSFIMTATPISMHVYSGFDIEDTKWVIQSHIIAMYLPSFFTGKLIQRFGQAKILFSGIFALSLCIIIGFAGHQYVHYWGALVLLGIGWNFMFITATTLLPQSYTPSEKYKIQGLNDLVMFSCQAVASLSAGWVINTLGWNSMLVICIPLLLIAAFFVLYWRSWQLKNKYTLTKIHTVKE</sequence>
<dbReference type="GO" id="GO:0022857">
    <property type="term" value="F:transmembrane transporter activity"/>
    <property type="evidence" value="ECO:0007669"/>
    <property type="project" value="InterPro"/>
</dbReference>
<evidence type="ECO:0000256" key="3">
    <source>
        <dbReference type="ARBA" id="ARBA00023136"/>
    </source>
</evidence>
<organism evidence="6 7">
    <name type="scientific">Psychrosphaera saromensis</name>
    <dbReference type="NCBI Taxonomy" id="716813"/>
    <lineage>
        <taxon>Bacteria</taxon>
        <taxon>Pseudomonadati</taxon>
        <taxon>Pseudomonadota</taxon>
        <taxon>Gammaproteobacteria</taxon>
        <taxon>Alteromonadales</taxon>
        <taxon>Pseudoalteromonadaceae</taxon>
        <taxon>Psychrosphaera</taxon>
    </lineage>
</organism>
<feature type="transmembrane region" description="Helical" evidence="4">
    <location>
        <begin position="197"/>
        <end position="217"/>
    </location>
</feature>
<feature type="transmembrane region" description="Helical" evidence="4">
    <location>
        <begin position="32"/>
        <end position="51"/>
    </location>
</feature>
<comment type="caution">
    <text evidence="6">The sequence shown here is derived from an EMBL/GenBank/DDBJ whole genome shotgun (WGS) entry which is preliminary data.</text>
</comment>